<dbReference type="Gene3D" id="2.60.40.1180">
    <property type="entry name" value="Golgi alpha-mannosidase II"/>
    <property type="match status" value="1"/>
</dbReference>
<dbReference type="InterPro" id="IPR026444">
    <property type="entry name" value="Secre_tail"/>
</dbReference>
<reference evidence="2" key="1">
    <citation type="journal article" date="2020" name="mSystems">
        <title>Genome- and Community-Level Interaction Insights into Carbon Utilization and Element Cycling Functions of Hydrothermarchaeota in Hydrothermal Sediment.</title>
        <authorList>
            <person name="Zhou Z."/>
            <person name="Liu Y."/>
            <person name="Xu W."/>
            <person name="Pan J."/>
            <person name="Luo Z.H."/>
            <person name="Li M."/>
        </authorList>
    </citation>
    <scope>NUCLEOTIDE SEQUENCE [LARGE SCALE GENOMIC DNA]</scope>
    <source>
        <strain evidence="2">HyVt-456</strain>
    </source>
</reference>
<protein>
    <submittedName>
        <fullName evidence="2">T9SS type A sorting domain-containing protein</fullName>
    </submittedName>
</protein>
<comment type="caution">
    <text evidence="2">The sequence shown here is derived from an EMBL/GenBank/DDBJ whole genome shotgun (WGS) entry which is preliminary data.</text>
</comment>
<dbReference type="InterPro" id="IPR013780">
    <property type="entry name" value="Glyco_hydro_b"/>
</dbReference>
<gene>
    <name evidence="2" type="ORF">ENJ10_07600</name>
</gene>
<evidence type="ECO:0000313" key="2">
    <source>
        <dbReference type="EMBL" id="HED10538.1"/>
    </source>
</evidence>
<proteinExistence type="predicted"/>
<feature type="non-terminal residue" evidence="2">
    <location>
        <position position="1"/>
    </location>
</feature>
<feature type="domain" description="Secretion system C-terminal sorting" evidence="1">
    <location>
        <begin position="137"/>
        <end position="205"/>
    </location>
</feature>
<dbReference type="AlphaFoldDB" id="A0A7V1LM51"/>
<dbReference type="Proteomes" id="UP000886005">
    <property type="component" value="Unassembled WGS sequence"/>
</dbReference>
<name>A0A7V1LM51_CALAY</name>
<organism evidence="2">
    <name type="scientific">Caldithrix abyssi</name>
    <dbReference type="NCBI Taxonomy" id="187145"/>
    <lineage>
        <taxon>Bacteria</taxon>
        <taxon>Pseudomonadati</taxon>
        <taxon>Calditrichota</taxon>
        <taxon>Calditrichia</taxon>
        <taxon>Calditrichales</taxon>
        <taxon>Calditrichaceae</taxon>
        <taxon>Caldithrix</taxon>
    </lineage>
</organism>
<evidence type="ECO:0000259" key="1">
    <source>
        <dbReference type="Pfam" id="PF18962"/>
    </source>
</evidence>
<dbReference type="Pfam" id="PF18962">
    <property type="entry name" value="Por_Secre_tail"/>
    <property type="match status" value="1"/>
</dbReference>
<sequence length="216" mass="24407">FNVFRMYAMMPERGVRVTADSSLGAMASRNDSGLYLMVWNKDSQGQTADITLNNLPFKSDSVDIYTIDPDHASYFDNDSTAELELTETLALPDSGVPLSRALREYSVNLFVFRNSGVISSLAETRPIPRSLRLLSAYPNPFNPRTTLRLQLERRERLRISVWNVRGELLIKHPPAWFDAGESRVALDMNGYSGGVYFVEVRADAGWRQTVKVVLLR</sequence>
<accession>A0A7V1LM51</accession>
<dbReference type="NCBIfam" id="TIGR04183">
    <property type="entry name" value="Por_Secre_tail"/>
    <property type="match status" value="1"/>
</dbReference>
<dbReference type="EMBL" id="DRLD01000210">
    <property type="protein sequence ID" value="HED10538.1"/>
    <property type="molecule type" value="Genomic_DNA"/>
</dbReference>